<comment type="caution">
    <text evidence="2">The sequence shown here is derived from an EMBL/GenBank/DDBJ whole genome shotgun (WGS) entry which is preliminary data.</text>
</comment>
<dbReference type="PANTHER" id="PTHR43792">
    <property type="entry name" value="GNAT FAMILY, PUTATIVE (AFU_ORTHOLOGUE AFUA_3G00765)-RELATED-RELATED"/>
    <property type="match status" value="1"/>
</dbReference>
<keyword evidence="2" id="KW-0808">Transferase</keyword>
<dbReference type="AlphaFoldDB" id="V6J0B7"/>
<dbReference type="SUPFAM" id="SSF55729">
    <property type="entry name" value="Acyl-CoA N-acyltransferases (Nat)"/>
    <property type="match status" value="1"/>
</dbReference>
<protein>
    <submittedName>
        <fullName evidence="2">Acetyltransferase</fullName>
    </submittedName>
</protein>
<dbReference type="GO" id="GO:0016747">
    <property type="term" value="F:acyltransferase activity, transferring groups other than amino-acyl groups"/>
    <property type="evidence" value="ECO:0007669"/>
    <property type="project" value="InterPro"/>
</dbReference>
<keyword evidence="3" id="KW-1185">Reference proteome</keyword>
<evidence type="ECO:0000313" key="2">
    <source>
        <dbReference type="EMBL" id="EST13272.1"/>
    </source>
</evidence>
<dbReference type="Proteomes" id="UP000018296">
    <property type="component" value="Unassembled WGS sequence"/>
</dbReference>
<reference evidence="2 3" key="1">
    <citation type="journal article" date="2013" name="Genome Announc.">
        <title>Genome Sequence of Sporolactobacillus laevolacticus DSM442, an Efficient Polymer-Grade D-Lactate Producer from Agricultural Waste Cottonseed as a Nitrogen Source.</title>
        <authorList>
            <person name="Wang H."/>
            <person name="Wang L."/>
            <person name="Ju J."/>
            <person name="Yu B."/>
            <person name="Ma Y."/>
        </authorList>
    </citation>
    <scope>NUCLEOTIDE SEQUENCE [LARGE SCALE GENOMIC DNA]</scope>
    <source>
        <strain evidence="2 3">DSM 442</strain>
    </source>
</reference>
<evidence type="ECO:0000313" key="3">
    <source>
        <dbReference type="Proteomes" id="UP000018296"/>
    </source>
</evidence>
<dbReference type="PROSITE" id="PS51186">
    <property type="entry name" value="GNAT"/>
    <property type="match status" value="1"/>
</dbReference>
<dbReference type="InterPro" id="IPR016181">
    <property type="entry name" value="Acyl_CoA_acyltransferase"/>
</dbReference>
<dbReference type="InterPro" id="IPR051531">
    <property type="entry name" value="N-acetyltransferase"/>
</dbReference>
<organism evidence="2 3">
    <name type="scientific">Sporolactobacillus laevolacticus DSM 442</name>
    <dbReference type="NCBI Taxonomy" id="1395513"/>
    <lineage>
        <taxon>Bacteria</taxon>
        <taxon>Bacillati</taxon>
        <taxon>Bacillota</taxon>
        <taxon>Bacilli</taxon>
        <taxon>Bacillales</taxon>
        <taxon>Sporolactobacillaceae</taxon>
        <taxon>Sporolactobacillus</taxon>
    </lineage>
</organism>
<name>V6J0B7_9BACL</name>
<dbReference type="RefSeq" id="WP_023508370.1">
    <property type="nucleotide sequence ID" value="NZ_AWTC01000001.1"/>
</dbReference>
<dbReference type="OrthoDB" id="9798081at2"/>
<dbReference type="Gene3D" id="3.40.630.30">
    <property type="match status" value="1"/>
</dbReference>
<evidence type="ECO:0000259" key="1">
    <source>
        <dbReference type="PROSITE" id="PS51186"/>
    </source>
</evidence>
<proteinExistence type="predicted"/>
<sequence>MKNIGTKTIETDRLILRKFTLSDTDDMLRNWINDEEIQSNYGEPIYESLESVNELLNRWISAYSDHNYYRWAVILKEKNENIGQIAFCAIDLNHHFADIEYCISRTYQGIGYATEALSAVIAFTFEKTALNRLQAFHRGRNTASGKVLQKSMMKYEGTLRKSFYYTDENAYDDRIYYGIIKEDYMKNKGLS</sequence>
<dbReference type="STRING" id="1395513.P343_00215"/>
<feature type="domain" description="N-acetyltransferase" evidence="1">
    <location>
        <begin position="14"/>
        <end position="178"/>
    </location>
</feature>
<dbReference type="EMBL" id="AWTC01000001">
    <property type="protein sequence ID" value="EST13272.1"/>
    <property type="molecule type" value="Genomic_DNA"/>
</dbReference>
<gene>
    <name evidence="2" type="ORF">P343_00215</name>
</gene>
<dbReference type="Pfam" id="PF13302">
    <property type="entry name" value="Acetyltransf_3"/>
    <property type="match status" value="1"/>
</dbReference>
<dbReference type="eggNOG" id="COG1670">
    <property type="taxonomic scope" value="Bacteria"/>
</dbReference>
<accession>V6J0B7</accession>
<dbReference type="PATRIC" id="fig|1395513.3.peg.43"/>
<dbReference type="InterPro" id="IPR000182">
    <property type="entry name" value="GNAT_dom"/>
</dbReference>